<feature type="transmembrane region" description="Helical" evidence="5">
    <location>
        <begin position="27"/>
        <end position="52"/>
    </location>
</feature>
<keyword evidence="3 5" id="KW-1133">Transmembrane helix</keyword>
<proteinExistence type="predicted"/>
<keyword evidence="8" id="KW-1185">Reference proteome</keyword>
<evidence type="ECO:0000313" key="7">
    <source>
        <dbReference type="EMBL" id="SAL88946.1"/>
    </source>
</evidence>
<dbReference type="EMBL" id="FCOM02000226">
    <property type="protein sequence ID" value="SAL88946.1"/>
    <property type="molecule type" value="Genomic_DNA"/>
</dbReference>
<comment type="caution">
    <text evidence="7">The sequence shown here is derived from an EMBL/GenBank/DDBJ whole genome shotgun (WGS) entry which is preliminary data.</text>
</comment>
<dbReference type="PANTHER" id="PTHR11662">
    <property type="entry name" value="SOLUTE CARRIER FAMILY 17"/>
    <property type="match status" value="1"/>
</dbReference>
<evidence type="ECO:0000259" key="6">
    <source>
        <dbReference type="PROSITE" id="PS50850"/>
    </source>
</evidence>
<evidence type="ECO:0000313" key="8">
    <source>
        <dbReference type="Proteomes" id="UP000055019"/>
    </source>
</evidence>
<feature type="transmembrane region" description="Helical" evidence="5">
    <location>
        <begin position="202"/>
        <end position="225"/>
    </location>
</feature>
<organism evidence="7 8">
    <name type="scientific">Caballeronia arvi</name>
    <dbReference type="NCBI Taxonomy" id="1777135"/>
    <lineage>
        <taxon>Bacteria</taxon>
        <taxon>Pseudomonadati</taxon>
        <taxon>Pseudomonadota</taxon>
        <taxon>Betaproteobacteria</taxon>
        <taxon>Burkholderiales</taxon>
        <taxon>Burkholderiaceae</taxon>
        <taxon>Caballeronia</taxon>
    </lineage>
</organism>
<dbReference type="Pfam" id="PF07690">
    <property type="entry name" value="MFS_1"/>
    <property type="match status" value="1"/>
</dbReference>
<evidence type="ECO:0000256" key="2">
    <source>
        <dbReference type="ARBA" id="ARBA00022692"/>
    </source>
</evidence>
<keyword evidence="2 5" id="KW-0812">Transmembrane</keyword>
<feature type="transmembrane region" description="Helical" evidence="5">
    <location>
        <begin position="73"/>
        <end position="95"/>
    </location>
</feature>
<accession>A0A158L6G8</accession>
<dbReference type="PANTHER" id="PTHR11662:SF399">
    <property type="entry name" value="FI19708P1-RELATED"/>
    <property type="match status" value="1"/>
</dbReference>
<dbReference type="PROSITE" id="PS50850">
    <property type="entry name" value="MFS"/>
    <property type="match status" value="1"/>
</dbReference>
<evidence type="ECO:0000256" key="4">
    <source>
        <dbReference type="ARBA" id="ARBA00023136"/>
    </source>
</evidence>
<keyword evidence="4 5" id="KW-0472">Membrane</keyword>
<feature type="transmembrane region" description="Helical" evidence="5">
    <location>
        <begin position="107"/>
        <end position="130"/>
    </location>
</feature>
<dbReference type="GO" id="GO:0022857">
    <property type="term" value="F:transmembrane transporter activity"/>
    <property type="evidence" value="ECO:0007669"/>
    <property type="project" value="InterPro"/>
</dbReference>
<name>A0A158L6G8_9BURK</name>
<comment type="subcellular location">
    <subcellularLocation>
        <location evidence="1">Membrane</location>
        <topology evidence="1">Multi-pass membrane protein</topology>
    </subcellularLocation>
</comment>
<protein>
    <submittedName>
        <fullName evidence="7">Major facilitator transporter</fullName>
    </submittedName>
</protein>
<evidence type="ECO:0000256" key="1">
    <source>
        <dbReference type="ARBA" id="ARBA00004141"/>
    </source>
</evidence>
<feature type="domain" description="Major facilitator superfamily (MFS) profile" evidence="6">
    <location>
        <begin position="1"/>
        <end position="259"/>
    </location>
</feature>
<dbReference type="InterPro" id="IPR020846">
    <property type="entry name" value="MFS_dom"/>
</dbReference>
<dbReference type="GO" id="GO:0016020">
    <property type="term" value="C:membrane"/>
    <property type="evidence" value="ECO:0007669"/>
    <property type="project" value="UniProtKB-SubCell"/>
</dbReference>
<dbReference type="InterPro" id="IPR050382">
    <property type="entry name" value="MFS_Na/Anion_cotransporter"/>
</dbReference>
<feature type="transmembrane region" description="Helical" evidence="5">
    <location>
        <begin position="166"/>
        <end position="190"/>
    </location>
</feature>
<reference evidence="7" key="1">
    <citation type="submission" date="2016-01" db="EMBL/GenBank/DDBJ databases">
        <authorList>
            <person name="Peeters C."/>
        </authorList>
    </citation>
    <scope>NUCLEOTIDE SEQUENCE [LARGE SCALE GENOMIC DNA]</scope>
    <source>
        <strain evidence="7">LMG 29317</strain>
    </source>
</reference>
<dbReference type="SUPFAM" id="SSF103473">
    <property type="entry name" value="MFS general substrate transporter"/>
    <property type="match status" value="1"/>
</dbReference>
<feature type="transmembrane region" description="Helical" evidence="5">
    <location>
        <begin position="231"/>
        <end position="252"/>
    </location>
</feature>
<feature type="transmembrane region" description="Helical" evidence="5">
    <location>
        <begin position="142"/>
        <end position="160"/>
    </location>
</feature>
<evidence type="ECO:0000256" key="5">
    <source>
        <dbReference type="SAM" id="Phobius"/>
    </source>
</evidence>
<dbReference type="InterPro" id="IPR011701">
    <property type="entry name" value="MFS"/>
</dbReference>
<dbReference type="Proteomes" id="UP000055019">
    <property type="component" value="Unassembled WGS sequence"/>
</dbReference>
<sequence>MLLASNPVALVLAPALGALMTVWLNWRGMFVAVALTGLAVSLLYACGLPKVATPVRSERVTRDPLRRVLRSAAVWKICAVNFALNVLIWGFLSWLPTYLLKVHGLDLLHVGLYASVPGVAGILGMLTGGWLADGWFAQREKVLLVGAVGVSTVCLIVMLNVSLLPVVLICQALIAFSLKLGFIAVWSLPLKFDDTDASGSTAGVINMGSQFAGVVSPAAMGFLIAANGGQFTGAFLFLIVCGLICISIAMTLRGDSETRSAEDLVIEQPR</sequence>
<dbReference type="AlphaFoldDB" id="A0A158L6G8"/>
<gene>
    <name evidence="7" type="ORF">AWB74_08817</name>
</gene>
<dbReference type="Gene3D" id="1.20.1250.20">
    <property type="entry name" value="MFS general substrate transporter like domains"/>
    <property type="match status" value="1"/>
</dbReference>
<dbReference type="InterPro" id="IPR036259">
    <property type="entry name" value="MFS_trans_sf"/>
</dbReference>
<evidence type="ECO:0000256" key="3">
    <source>
        <dbReference type="ARBA" id="ARBA00022989"/>
    </source>
</evidence>